<dbReference type="Gene3D" id="3.40.640.10">
    <property type="entry name" value="Type I PLP-dependent aspartate aminotransferase-like (Major domain)"/>
    <property type="match status" value="1"/>
</dbReference>
<dbReference type="GO" id="GO:0006520">
    <property type="term" value="P:amino acid metabolic process"/>
    <property type="evidence" value="ECO:0007669"/>
    <property type="project" value="InterPro"/>
</dbReference>
<dbReference type="GO" id="GO:0008483">
    <property type="term" value="F:transaminase activity"/>
    <property type="evidence" value="ECO:0007669"/>
    <property type="project" value="UniProtKB-KW"/>
</dbReference>
<dbReference type="PROSITE" id="PS00105">
    <property type="entry name" value="AA_TRANSFER_CLASS_1"/>
    <property type="match status" value="1"/>
</dbReference>
<protein>
    <recommendedName>
        <fullName evidence="6">Aminotransferase</fullName>
        <ecNumber evidence="6">2.6.1.-</ecNumber>
    </recommendedName>
</protein>
<dbReference type="Proteomes" id="UP000034487">
    <property type="component" value="Unassembled WGS sequence"/>
</dbReference>
<dbReference type="Gene3D" id="3.90.1150.10">
    <property type="entry name" value="Aspartate Aminotransferase, domain 1"/>
    <property type="match status" value="1"/>
</dbReference>
<evidence type="ECO:0000256" key="5">
    <source>
        <dbReference type="ARBA" id="ARBA00022898"/>
    </source>
</evidence>
<evidence type="ECO:0000313" key="9">
    <source>
        <dbReference type="Proteomes" id="UP000034487"/>
    </source>
</evidence>
<dbReference type="AlphaFoldDB" id="A0A0G1QEY2"/>
<proteinExistence type="inferred from homology"/>
<dbReference type="GO" id="GO:0030170">
    <property type="term" value="F:pyridoxal phosphate binding"/>
    <property type="evidence" value="ECO:0007669"/>
    <property type="project" value="InterPro"/>
</dbReference>
<dbReference type="SUPFAM" id="SSF53383">
    <property type="entry name" value="PLP-dependent transferases"/>
    <property type="match status" value="1"/>
</dbReference>
<evidence type="ECO:0000259" key="7">
    <source>
        <dbReference type="Pfam" id="PF00155"/>
    </source>
</evidence>
<feature type="domain" description="Aminotransferase class I/classII large" evidence="7">
    <location>
        <begin position="35"/>
        <end position="389"/>
    </location>
</feature>
<name>A0A0G1QEY2_9BACT</name>
<dbReference type="InterPro" id="IPR050596">
    <property type="entry name" value="AspAT/PAT-like"/>
</dbReference>
<evidence type="ECO:0000313" key="8">
    <source>
        <dbReference type="EMBL" id="KKU43392.1"/>
    </source>
</evidence>
<dbReference type="PANTHER" id="PTHR46383:SF2">
    <property type="entry name" value="AMINOTRANSFERASE"/>
    <property type="match status" value="1"/>
</dbReference>
<dbReference type="InterPro" id="IPR015421">
    <property type="entry name" value="PyrdxlP-dep_Trfase_major"/>
</dbReference>
<dbReference type="Pfam" id="PF00155">
    <property type="entry name" value="Aminotran_1_2"/>
    <property type="match status" value="1"/>
</dbReference>
<dbReference type="InterPro" id="IPR015424">
    <property type="entry name" value="PyrdxlP-dep_Trfase"/>
</dbReference>
<accession>A0A0G1QEY2</accession>
<comment type="caution">
    <text evidence="8">The sequence shown here is derived from an EMBL/GenBank/DDBJ whole genome shotgun (WGS) entry which is preliminary data.</text>
</comment>
<dbReference type="PATRIC" id="fig|1618335.3.peg.335"/>
<evidence type="ECO:0000256" key="1">
    <source>
        <dbReference type="ARBA" id="ARBA00001933"/>
    </source>
</evidence>
<dbReference type="PANTHER" id="PTHR46383">
    <property type="entry name" value="ASPARTATE AMINOTRANSFERASE"/>
    <property type="match status" value="1"/>
</dbReference>
<dbReference type="CDD" id="cd00609">
    <property type="entry name" value="AAT_like"/>
    <property type="match status" value="1"/>
</dbReference>
<gene>
    <name evidence="8" type="ORF">UX60_C0027G0004</name>
</gene>
<sequence>MKFPSISQRAALAPPSPIRKLVPLAESAKKRGIKVYHLNIGQPDFKIPPKIQKELEKAASLDYLPYASSLGITENILAWKKYYGKVGVSLETGEIIVTTGGSEALLLSMAAVSDPGDEILTFEPFYANYLGFANLLSAKIVPVPLNPSSGYHLPERKIIEGKISKRMKAILVTNPNNPTGTVFSKKELLLILEIAGKYNLFIIADETYRGISFDEKRCYSFLEICKKADRQRIITTDSVSKRLNICGARIGAIICKNRGILAALNAFCQARLSSPTIEQLIVSSAIYDLSYVKYLSLEYKKRRDAFIKTLEFELAIKIHSPEGAFYTMVKLPISDTDHFAAWMLSSFSYQKQTVMVAPGSGFYATDGMGKDEIRVAYVLNEKEMTAAAKILARGVREYREIKNKISNIKNK</sequence>
<dbReference type="PRINTS" id="PR00753">
    <property type="entry name" value="ACCSYNTHASE"/>
</dbReference>
<comment type="cofactor">
    <cofactor evidence="1 6">
        <name>pyridoxal 5'-phosphate</name>
        <dbReference type="ChEBI" id="CHEBI:597326"/>
    </cofactor>
</comment>
<evidence type="ECO:0000256" key="2">
    <source>
        <dbReference type="ARBA" id="ARBA00007441"/>
    </source>
</evidence>
<comment type="similarity">
    <text evidence="2 6">Belongs to the class-I pyridoxal-phosphate-dependent aminotransferase family.</text>
</comment>
<keyword evidence="3 6" id="KW-0032">Aminotransferase</keyword>
<keyword evidence="4 6" id="KW-0808">Transferase</keyword>
<dbReference type="EC" id="2.6.1.-" evidence="6"/>
<dbReference type="NCBIfam" id="NF005744">
    <property type="entry name" value="PRK07568.1"/>
    <property type="match status" value="1"/>
</dbReference>
<keyword evidence="5" id="KW-0663">Pyridoxal phosphate</keyword>
<dbReference type="InterPro" id="IPR004838">
    <property type="entry name" value="NHTrfase_class1_PyrdxlP-BS"/>
</dbReference>
<evidence type="ECO:0000256" key="6">
    <source>
        <dbReference type="RuleBase" id="RU000481"/>
    </source>
</evidence>
<reference evidence="8 9" key="1">
    <citation type="journal article" date="2015" name="Nature">
        <title>rRNA introns, odd ribosomes, and small enigmatic genomes across a large radiation of phyla.</title>
        <authorList>
            <person name="Brown C.T."/>
            <person name="Hug L.A."/>
            <person name="Thomas B.C."/>
            <person name="Sharon I."/>
            <person name="Castelle C.J."/>
            <person name="Singh A."/>
            <person name="Wilkins M.J."/>
            <person name="Williams K.H."/>
            <person name="Banfield J.F."/>
        </authorList>
    </citation>
    <scope>NUCLEOTIDE SEQUENCE [LARGE SCALE GENOMIC DNA]</scope>
</reference>
<dbReference type="InterPro" id="IPR015422">
    <property type="entry name" value="PyrdxlP-dep_Trfase_small"/>
</dbReference>
<dbReference type="InterPro" id="IPR004839">
    <property type="entry name" value="Aminotransferase_I/II_large"/>
</dbReference>
<organism evidence="8 9">
    <name type="scientific">Berkelbacteria bacterium GW2011_GWA2_46_7</name>
    <dbReference type="NCBI Taxonomy" id="1618335"/>
    <lineage>
        <taxon>Bacteria</taxon>
        <taxon>Candidatus Berkelbacteria</taxon>
    </lineage>
</organism>
<evidence type="ECO:0000256" key="4">
    <source>
        <dbReference type="ARBA" id="ARBA00022679"/>
    </source>
</evidence>
<evidence type="ECO:0000256" key="3">
    <source>
        <dbReference type="ARBA" id="ARBA00022576"/>
    </source>
</evidence>
<dbReference type="EMBL" id="LCMV01000027">
    <property type="protein sequence ID" value="KKU43392.1"/>
    <property type="molecule type" value="Genomic_DNA"/>
</dbReference>